<dbReference type="Gene3D" id="3.30.450.200">
    <property type="match status" value="1"/>
</dbReference>
<feature type="region of interest" description="Disordered" evidence="1">
    <location>
        <begin position="33"/>
        <end position="90"/>
    </location>
</feature>
<reference evidence="3" key="2">
    <citation type="journal article" date="2023" name="BMC Genomics">
        <title>Pest status, molecular evolution, and epigenetic factors derived from the genome assembly of Frankliniella fusca, a thysanopteran phytovirus vector.</title>
        <authorList>
            <person name="Catto M.A."/>
            <person name="Labadie P.E."/>
            <person name="Jacobson A.L."/>
            <person name="Kennedy G.G."/>
            <person name="Srinivasan R."/>
            <person name="Hunt B.G."/>
        </authorList>
    </citation>
    <scope>NUCLEOTIDE SEQUENCE</scope>
    <source>
        <strain evidence="3">PL_HMW_Pooled</strain>
    </source>
</reference>
<organism evidence="3 4">
    <name type="scientific">Frankliniella fusca</name>
    <dbReference type="NCBI Taxonomy" id="407009"/>
    <lineage>
        <taxon>Eukaryota</taxon>
        <taxon>Metazoa</taxon>
        <taxon>Ecdysozoa</taxon>
        <taxon>Arthropoda</taxon>
        <taxon>Hexapoda</taxon>
        <taxon>Insecta</taxon>
        <taxon>Pterygota</taxon>
        <taxon>Neoptera</taxon>
        <taxon>Paraneoptera</taxon>
        <taxon>Thysanoptera</taxon>
        <taxon>Terebrantia</taxon>
        <taxon>Thripoidea</taxon>
        <taxon>Thripidae</taxon>
        <taxon>Frankliniella</taxon>
    </lineage>
</organism>
<comment type="caution">
    <text evidence="3">The sequence shown here is derived from an EMBL/GenBank/DDBJ whole genome shotgun (WGS) entry which is preliminary data.</text>
</comment>
<dbReference type="PROSITE" id="PS50211">
    <property type="entry name" value="DENN"/>
    <property type="match status" value="1"/>
</dbReference>
<dbReference type="InterPro" id="IPR037516">
    <property type="entry name" value="Tripartite_DENN"/>
</dbReference>
<feature type="compositionally biased region" description="Basic and acidic residues" evidence="1">
    <location>
        <begin position="216"/>
        <end position="225"/>
    </location>
</feature>
<dbReference type="SMART" id="SM00800">
    <property type="entry name" value="uDENN"/>
    <property type="match status" value="1"/>
</dbReference>
<feature type="region of interest" description="Disordered" evidence="1">
    <location>
        <begin position="628"/>
        <end position="656"/>
    </location>
</feature>
<dbReference type="Proteomes" id="UP001219518">
    <property type="component" value="Unassembled WGS sequence"/>
</dbReference>
<dbReference type="Pfam" id="PF03455">
    <property type="entry name" value="dDENN"/>
    <property type="match status" value="1"/>
</dbReference>
<sequence>MMPPPHIGDSNKNRVENIKKKFEDINKFAPVTDNLNDVAAKGRSGRQEDVTPADTPKKQKLGPVPVPAKHPVLERQLSSPTSRGHIKRSPAFRCDRIVRGKNVVAPTLGEKPKSVVGKRVKQFDSTPDFVSAKLCSSVIVDQQPPQQHVKTALDAVSERARAFTSPTDSFSRSPKKVLNNSPGLGDAKRINLDNARNGSGAGKTANSADNSGGWLHKHDDNKKTNEVEPLNNARKFRLLPAHQESSPRPVLITDVRFKSLNANSDEEKSVENLLNKTNSTLKPVPLTILPSNSDKQTYQPGLSATLKAALKAPLPCGPPPKKPPRTFAHNSPTVQTVGKDHNHVKSDSSAIRNFDPSCHTSVSPPLVVKPIRSKTESQIMLRKLENALINHRTSLKGSQSPVDVSGKEDSVSPPGNVTHTAHSLSNSGQNKMCTPTHAARSGCLSSLNCAMGPTLCSQPSRDSMYDVKVKQPEFSLDPSMKRKSSLQDNSSSVRKDISGSLHKSHSVEHIYAEPFQFVGDSNQICKSKDCEANFRISSFGKEIARQSRFHPKRILSTSPEQVFRGRPVGPAESNMEGLHYLCTPIQEDSLLPSRELQMSSLPLRLSPPPVEATNSELLRHSSRECLSLEMPRVSTPSSSKTVLKRNSAEKDRASKDIADNLSSTKIKFLMNQAFGSPLQCLPATPLDSNSDSDSLASTPDEGVPGSTFPGVPSPTTPSNHKEIIRPSCPPPDVPEAASPSKESLQRMTAERRTYVRRVSSHVMGQRSLRLLPQTSTTSSNHSSSLSTSHLFDCLLLVGLNLDPDRPKCKVPYIKSKFPPEACVPSHIENLCFPDASEWPPPICSSRGAETLPGEEQSYCLVVTSESGERKFGYCRRVQPEGAPICLPLAYCILTPYRASGFYFKVLAELESRHGEPEILQAEFIQQLYECSLPSPGQGLRVNGSGEHINVGCTGSSSSTSSGTSSTGSGSRGPVVLRRPYDTRLEERDLCRLFNCLQIPIFLQVFSSLLLERKVLLLSKSISKLSACVDALQSILFPFVWQHTFIPVLPTNMLDICQAPTPYIIGVLKGRHPILPPVSIDHGIVVDVDNSLILQSQQDETTILPVGISRSLKVALQLAQSSTPMDDPSRNVLVSEAFLRTFVEVCGHYQTHIVVQQDGKKVFERESFIKAVRSRSIQMFLEWFTETAMFATFIDSRLEKAEETKGMFEQRVMEHHEEREKNTLLYLKNYKGLNKKVKTLGDRFKDWTPFS</sequence>
<dbReference type="PANTHER" id="PTHR15288">
    <property type="entry name" value="DENN DOMAIN-CONTAINING PROTEIN 2"/>
    <property type="match status" value="1"/>
</dbReference>
<evidence type="ECO:0000256" key="1">
    <source>
        <dbReference type="SAM" id="MobiDB-lite"/>
    </source>
</evidence>
<gene>
    <name evidence="3" type="ORF">KUF71_014701</name>
</gene>
<accession>A0AAE1HS54</accession>
<feature type="compositionally biased region" description="Polar residues" evidence="1">
    <location>
        <begin position="413"/>
        <end position="430"/>
    </location>
</feature>
<feature type="region of interest" description="Disordered" evidence="1">
    <location>
        <begin position="952"/>
        <end position="974"/>
    </location>
</feature>
<dbReference type="SMART" id="SM00801">
    <property type="entry name" value="dDENN"/>
    <property type="match status" value="1"/>
</dbReference>
<dbReference type="InterPro" id="IPR005112">
    <property type="entry name" value="dDENN_dom"/>
</dbReference>
<feature type="domain" description="UDENN" evidence="2">
    <location>
        <begin position="792"/>
        <end position="1205"/>
    </location>
</feature>
<feature type="region of interest" description="Disordered" evidence="1">
    <location>
        <begin position="472"/>
        <end position="497"/>
    </location>
</feature>
<dbReference type="FunFam" id="3.40.50.11500:FF:000004">
    <property type="entry name" value="DENN domain-containing protein 2C isoform X1"/>
    <property type="match status" value="1"/>
</dbReference>
<dbReference type="Pfam" id="PF03456">
    <property type="entry name" value="uDENN"/>
    <property type="match status" value="1"/>
</dbReference>
<dbReference type="Pfam" id="PF02141">
    <property type="entry name" value="DENN"/>
    <property type="match status" value="1"/>
</dbReference>
<evidence type="ECO:0000313" key="3">
    <source>
        <dbReference type="EMBL" id="KAK3926484.1"/>
    </source>
</evidence>
<proteinExistence type="predicted"/>
<dbReference type="PANTHER" id="PTHR15288:SF0">
    <property type="entry name" value="UDENN DOMAIN-CONTAINING PROTEIN"/>
    <property type="match status" value="1"/>
</dbReference>
<name>A0AAE1HS54_9NEOP</name>
<dbReference type="InterPro" id="IPR001194">
    <property type="entry name" value="cDENN_dom"/>
</dbReference>
<feature type="region of interest" description="Disordered" evidence="1">
    <location>
        <begin position="164"/>
        <end position="225"/>
    </location>
</feature>
<dbReference type="InterPro" id="IPR043153">
    <property type="entry name" value="DENN_C"/>
</dbReference>
<dbReference type="AlphaFoldDB" id="A0AAE1HS54"/>
<dbReference type="Gene3D" id="3.40.50.11500">
    <property type="match status" value="1"/>
</dbReference>
<dbReference type="InterPro" id="IPR005113">
    <property type="entry name" value="uDENN_dom"/>
</dbReference>
<reference evidence="3" key="1">
    <citation type="submission" date="2021-07" db="EMBL/GenBank/DDBJ databases">
        <authorList>
            <person name="Catto M.A."/>
            <person name="Jacobson A."/>
            <person name="Kennedy G."/>
            <person name="Labadie P."/>
            <person name="Hunt B.G."/>
            <person name="Srinivasan R."/>
        </authorList>
    </citation>
    <scope>NUCLEOTIDE SEQUENCE</scope>
    <source>
        <strain evidence="3">PL_HMW_Pooled</strain>
        <tissue evidence="3">Head</tissue>
    </source>
</reference>
<feature type="region of interest" description="Disordered" evidence="1">
    <location>
        <begin position="682"/>
        <end position="746"/>
    </location>
</feature>
<feature type="region of interest" description="Disordered" evidence="1">
    <location>
        <begin position="332"/>
        <end position="356"/>
    </location>
</feature>
<evidence type="ECO:0000313" key="4">
    <source>
        <dbReference type="Proteomes" id="UP001219518"/>
    </source>
</evidence>
<dbReference type="SMART" id="SM00799">
    <property type="entry name" value="DENN"/>
    <property type="match status" value="1"/>
</dbReference>
<feature type="compositionally biased region" description="Polar residues" evidence="1">
    <location>
        <begin position="164"/>
        <end position="182"/>
    </location>
</feature>
<feature type="compositionally biased region" description="Basic and acidic residues" evidence="1">
    <location>
        <begin position="646"/>
        <end position="656"/>
    </location>
</feature>
<dbReference type="EMBL" id="JAHWGI010001262">
    <property type="protein sequence ID" value="KAK3926484.1"/>
    <property type="molecule type" value="Genomic_DNA"/>
</dbReference>
<feature type="compositionally biased region" description="Low complexity" evidence="1">
    <location>
        <begin position="953"/>
        <end position="968"/>
    </location>
</feature>
<feature type="compositionally biased region" description="Polar residues" evidence="1">
    <location>
        <begin position="392"/>
        <end position="402"/>
    </location>
</feature>
<keyword evidence="4" id="KW-1185">Reference proteome</keyword>
<evidence type="ECO:0000259" key="2">
    <source>
        <dbReference type="PROSITE" id="PS50211"/>
    </source>
</evidence>
<feature type="region of interest" description="Disordered" evidence="1">
    <location>
        <begin position="392"/>
        <end position="430"/>
    </location>
</feature>
<dbReference type="InterPro" id="IPR051942">
    <property type="entry name" value="DENN_domain_containing_2"/>
</dbReference>
<protein>
    <submittedName>
        <fullName evidence="3">DENN domain-containing protein 2B</fullName>
    </submittedName>
</protein>